<evidence type="ECO:0000256" key="2">
    <source>
        <dbReference type="ARBA" id="ARBA00022679"/>
    </source>
</evidence>
<evidence type="ECO:0000256" key="4">
    <source>
        <dbReference type="ARBA" id="ARBA00043988"/>
    </source>
</evidence>
<protein>
    <submittedName>
        <fullName evidence="6">Methyltransferase-like protein 23</fullName>
    </submittedName>
</protein>
<keyword evidence="1 6" id="KW-0489">Methyltransferase</keyword>
<sequence>MNSRRNFTFKGTDSDRDLGELSGRLGQMPDNTSVSVTVTEVVDPDYSCYTWPSAVVLAQFIWHHRAELRGKIILEISAGTCLPGILAAKIGATVIVSEYALNPVAVERCRSQAVQNQVAVRTAGVIWGQVTADLSALPALDVVVLSDVFYDPVNFSDVLFTIDFLLTRHPLAKCYFAYQIRDDNWNVHFLLRRFGLQCRKIELADFGGAGGELAGSNLPGSTEIEMFECRRRSLS</sequence>
<dbReference type="InterPro" id="IPR019410">
    <property type="entry name" value="Methyltransf_16"/>
</dbReference>
<reference evidence="7" key="1">
    <citation type="submission" date="2017-01" db="EMBL/GenBank/DDBJ databases">
        <title>Comparative genomics of anhydrobiosis in the tardigrade Hypsibius dujardini.</title>
        <authorList>
            <person name="Yoshida Y."/>
            <person name="Koutsovoulos G."/>
            <person name="Laetsch D."/>
            <person name="Stevens L."/>
            <person name="Kumar S."/>
            <person name="Horikawa D."/>
            <person name="Ishino K."/>
            <person name="Komine S."/>
            <person name="Tomita M."/>
            <person name="Blaxter M."/>
            <person name="Arakawa K."/>
        </authorList>
    </citation>
    <scope>NUCLEOTIDE SEQUENCE [LARGE SCALE GENOMIC DNA]</scope>
    <source>
        <strain evidence="7">Z151</strain>
    </source>
</reference>
<dbReference type="OrthoDB" id="407325at2759"/>
<dbReference type="InterPro" id="IPR029063">
    <property type="entry name" value="SAM-dependent_MTases_sf"/>
</dbReference>
<dbReference type="Pfam" id="PF10294">
    <property type="entry name" value="Methyltransf_16"/>
    <property type="match status" value="1"/>
</dbReference>
<dbReference type="GO" id="GO:0032259">
    <property type="term" value="P:methylation"/>
    <property type="evidence" value="ECO:0007669"/>
    <property type="project" value="UniProtKB-KW"/>
</dbReference>
<dbReference type="Gene3D" id="3.40.50.150">
    <property type="entry name" value="Vaccinia Virus protein VP39"/>
    <property type="match status" value="1"/>
</dbReference>
<organism evidence="6 7">
    <name type="scientific">Hypsibius exemplaris</name>
    <name type="common">Freshwater tardigrade</name>
    <dbReference type="NCBI Taxonomy" id="2072580"/>
    <lineage>
        <taxon>Eukaryota</taxon>
        <taxon>Metazoa</taxon>
        <taxon>Ecdysozoa</taxon>
        <taxon>Tardigrada</taxon>
        <taxon>Eutardigrada</taxon>
        <taxon>Parachela</taxon>
        <taxon>Hypsibioidea</taxon>
        <taxon>Hypsibiidae</taxon>
        <taxon>Hypsibius</taxon>
    </lineage>
</organism>
<dbReference type="Proteomes" id="UP000192578">
    <property type="component" value="Unassembled WGS sequence"/>
</dbReference>
<dbReference type="EMBL" id="MTYJ01000012">
    <property type="protein sequence ID" value="OQV23309.1"/>
    <property type="molecule type" value="Genomic_DNA"/>
</dbReference>
<comment type="caution">
    <text evidence="6">The sequence shown here is derived from an EMBL/GenBank/DDBJ whole genome shotgun (WGS) entry which is preliminary data.</text>
</comment>
<dbReference type="PANTHER" id="PTHR14614:SF164">
    <property type="entry name" value="HISTONE-ARGININE METHYLTRANSFERASE METTL23"/>
    <property type="match status" value="1"/>
</dbReference>
<evidence type="ECO:0000256" key="1">
    <source>
        <dbReference type="ARBA" id="ARBA00022603"/>
    </source>
</evidence>
<dbReference type="GO" id="GO:0005737">
    <property type="term" value="C:cytoplasm"/>
    <property type="evidence" value="ECO:0007669"/>
    <property type="project" value="TreeGrafter"/>
</dbReference>
<comment type="similarity">
    <text evidence="4">Belongs to the methyltransferase superfamily. METTL23 family.</text>
</comment>
<accession>A0A1W0X6Y8</accession>
<keyword evidence="3" id="KW-0949">S-adenosyl-L-methionine</keyword>
<dbReference type="GO" id="GO:0005634">
    <property type="term" value="C:nucleus"/>
    <property type="evidence" value="ECO:0007669"/>
    <property type="project" value="TreeGrafter"/>
</dbReference>
<gene>
    <name evidence="6" type="ORF">BV898_02757</name>
</gene>
<proteinExistence type="inferred from homology"/>
<name>A0A1W0X6Y8_HYPEX</name>
<evidence type="ECO:0000256" key="5">
    <source>
        <dbReference type="SAM" id="MobiDB-lite"/>
    </source>
</evidence>
<dbReference type="SUPFAM" id="SSF53335">
    <property type="entry name" value="S-adenosyl-L-methionine-dependent methyltransferases"/>
    <property type="match status" value="1"/>
</dbReference>
<dbReference type="AlphaFoldDB" id="A0A1W0X6Y8"/>
<feature type="region of interest" description="Disordered" evidence="5">
    <location>
        <begin position="1"/>
        <end position="24"/>
    </location>
</feature>
<evidence type="ECO:0000256" key="3">
    <source>
        <dbReference type="ARBA" id="ARBA00022691"/>
    </source>
</evidence>
<keyword evidence="2" id="KW-0808">Transferase</keyword>
<evidence type="ECO:0000313" key="6">
    <source>
        <dbReference type="EMBL" id="OQV23309.1"/>
    </source>
</evidence>
<dbReference type="GO" id="GO:0008168">
    <property type="term" value="F:methyltransferase activity"/>
    <property type="evidence" value="ECO:0007669"/>
    <property type="project" value="UniProtKB-KW"/>
</dbReference>
<feature type="compositionally biased region" description="Polar residues" evidence="5">
    <location>
        <begin position="1"/>
        <end position="11"/>
    </location>
</feature>
<evidence type="ECO:0000313" key="7">
    <source>
        <dbReference type="Proteomes" id="UP000192578"/>
    </source>
</evidence>
<dbReference type="PANTHER" id="PTHR14614">
    <property type="entry name" value="HEPATOCELLULAR CARCINOMA-ASSOCIATED ANTIGEN"/>
    <property type="match status" value="1"/>
</dbReference>
<keyword evidence="7" id="KW-1185">Reference proteome</keyword>